<protein>
    <recommendedName>
        <fullName evidence="3">Kinesin light chain</fullName>
    </recommendedName>
</protein>
<feature type="non-terminal residue" evidence="1">
    <location>
        <position position="1"/>
    </location>
</feature>
<sequence>TYWHCRDFLKAIELWTTKTLPVYREELGEHPWTAAIFYYIADSYKALANGNSGEYTDKAVRYVKEALQLQKSLMGVHRDTARTHVCLSDVLRIQGEWKLALMELEKGLEIQTDVLGPDHEKTIATRNKMAEVRATMGRQEESKEKRE</sequence>
<proteinExistence type="predicted"/>
<dbReference type="EMBL" id="MU827803">
    <property type="protein sequence ID" value="KAJ7326148.1"/>
    <property type="molecule type" value="Genomic_DNA"/>
</dbReference>
<dbReference type="Gene3D" id="1.25.40.10">
    <property type="entry name" value="Tetratricopeptide repeat domain"/>
    <property type="match status" value="1"/>
</dbReference>
<keyword evidence="2" id="KW-1185">Reference proteome</keyword>
<dbReference type="AlphaFoldDB" id="A0A9X0CF97"/>
<dbReference type="InterPro" id="IPR011990">
    <property type="entry name" value="TPR-like_helical_dom_sf"/>
</dbReference>
<dbReference type="OrthoDB" id="5974409at2759"/>
<evidence type="ECO:0000313" key="2">
    <source>
        <dbReference type="Proteomes" id="UP001163046"/>
    </source>
</evidence>
<reference evidence="1" key="1">
    <citation type="submission" date="2023-01" db="EMBL/GenBank/DDBJ databases">
        <title>Genome assembly of the deep-sea coral Lophelia pertusa.</title>
        <authorList>
            <person name="Herrera S."/>
            <person name="Cordes E."/>
        </authorList>
    </citation>
    <scope>NUCLEOTIDE SEQUENCE</scope>
    <source>
        <strain evidence="1">USNM1676648</strain>
        <tissue evidence="1">Polyp</tissue>
    </source>
</reference>
<name>A0A9X0CF97_9CNID</name>
<evidence type="ECO:0008006" key="3">
    <source>
        <dbReference type="Google" id="ProtNLM"/>
    </source>
</evidence>
<dbReference type="SUPFAM" id="SSF48452">
    <property type="entry name" value="TPR-like"/>
    <property type="match status" value="1"/>
</dbReference>
<gene>
    <name evidence="1" type="ORF">OS493_028000</name>
</gene>
<evidence type="ECO:0000313" key="1">
    <source>
        <dbReference type="EMBL" id="KAJ7326148.1"/>
    </source>
</evidence>
<dbReference type="Proteomes" id="UP001163046">
    <property type="component" value="Unassembled WGS sequence"/>
</dbReference>
<comment type="caution">
    <text evidence="1">The sequence shown here is derived from an EMBL/GenBank/DDBJ whole genome shotgun (WGS) entry which is preliminary data.</text>
</comment>
<accession>A0A9X0CF97</accession>
<dbReference type="Pfam" id="PF13424">
    <property type="entry name" value="TPR_12"/>
    <property type="match status" value="1"/>
</dbReference>
<organism evidence="1 2">
    <name type="scientific">Desmophyllum pertusum</name>
    <dbReference type="NCBI Taxonomy" id="174260"/>
    <lineage>
        <taxon>Eukaryota</taxon>
        <taxon>Metazoa</taxon>
        <taxon>Cnidaria</taxon>
        <taxon>Anthozoa</taxon>
        <taxon>Hexacorallia</taxon>
        <taxon>Scleractinia</taxon>
        <taxon>Caryophylliina</taxon>
        <taxon>Caryophylliidae</taxon>
        <taxon>Desmophyllum</taxon>
    </lineage>
</organism>